<feature type="signal peptide" evidence="3">
    <location>
        <begin position="1"/>
        <end position="30"/>
    </location>
</feature>
<dbReference type="Pfam" id="PF00728">
    <property type="entry name" value="Glyco_hydro_20"/>
    <property type="match status" value="1"/>
</dbReference>
<dbReference type="RefSeq" id="WP_125691141.1">
    <property type="nucleotide sequence ID" value="NZ_JBHSSK010000009.1"/>
</dbReference>
<keyword evidence="3" id="KW-0732">Signal</keyword>
<organism evidence="5 6">
    <name type="scientific">Levilactobacillus tongjiangensis</name>
    <dbReference type="NCBI Taxonomy" id="2486023"/>
    <lineage>
        <taxon>Bacteria</taxon>
        <taxon>Bacillati</taxon>
        <taxon>Bacillota</taxon>
        <taxon>Bacilli</taxon>
        <taxon>Lactobacillales</taxon>
        <taxon>Lactobacillaceae</taxon>
        <taxon>Levilactobacillus</taxon>
    </lineage>
</organism>
<feature type="chain" id="PRO_5045299393" evidence="3">
    <location>
        <begin position="31"/>
        <end position="361"/>
    </location>
</feature>
<evidence type="ECO:0000313" key="6">
    <source>
        <dbReference type="Proteomes" id="UP001596254"/>
    </source>
</evidence>
<dbReference type="Gene3D" id="3.20.20.80">
    <property type="entry name" value="Glycosidases"/>
    <property type="match status" value="1"/>
</dbReference>
<feature type="domain" description="Glycoside hydrolase family 20 catalytic" evidence="4">
    <location>
        <begin position="42"/>
        <end position="340"/>
    </location>
</feature>
<keyword evidence="6" id="KW-1185">Reference proteome</keyword>
<protein>
    <submittedName>
        <fullName evidence="5">Family 20 glycosylhydrolase</fullName>
    </submittedName>
</protein>
<accession>A0ABW1SQY2</accession>
<dbReference type="EMBL" id="JBHSSK010000009">
    <property type="protein sequence ID" value="MFC6206562.1"/>
    <property type="molecule type" value="Genomic_DNA"/>
</dbReference>
<gene>
    <name evidence="5" type="ORF">ACFP1G_03585</name>
</gene>
<dbReference type="InterPro" id="IPR025705">
    <property type="entry name" value="Beta_hexosaminidase_sua/sub"/>
</dbReference>
<evidence type="ECO:0000256" key="1">
    <source>
        <dbReference type="ARBA" id="ARBA00006285"/>
    </source>
</evidence>
<dbReference type="InterPro" id="IPR052764">
    <property type="entry name" value="GH20_Enzymes"/>
</dbReference>
<dbReference type="PANTHER" id="PTHR43678">
    <property type="entry name" value="PUTATIVE (AFU_ORTHOLOGUE AFUA_2G00640)-RELATED"/>
    <property type="match status" value="1"/>
</dbReference>
<comment type="similarity">
    <text evidence="1">Belongs to the glycosyl hydrolase 20 family.</text>
</comment>
<dbReference type="InterPro" id="IPR017853">
    <property type="entry name" value="GH"/>
</dbReference>
<keyword evidence="2" id="KW-0378">Hydrolase</keyword>
<dbReference type="SUPFAM" id="SSF51445">
    <property type="entry name" value="(Trans)glycosidases"/>
    <property type="match status" value="1"/>
</dbReference>
<evidence type="ECO:0000256" key="3">
    <source>
        <dbReference type="SAM" id="SignalP"/>
    </source>
</evidence>
<reference evidence="6" key="1">
    <citation type="journal article" date="2019" name="Int. J. Syst. Evol. Microbiol.">
        <title>The Global Catalogue of Microorganisms (GCM) 10K type strain sequencing project: providing services to taxonomists for standard genome sequencing and annotation.</title>
        <authorList>
            <consortium name="The Broad Institute Genomics Platform"/>
            <consortium name="The Broad Institute Genome Sequencing Center for Infectious Disease"/>
            <person name="Wu L."/>
            <person name="Ma J."/>
        </authorList>
    </citation>
    <scope>NUCLEOTIDE SEQUENCE [LARGE SCALE GENOMIC DNA]</scope>
    <source>
        <strain evidence="6">CCM 8905</strain>
    </source>
</reference>
<dbReference type="Proteomes" id="UP001596254">
    <property type="component" value="Unassembled WGS sequence"/>
</dbReference>
<evidence type="ECO:0000259" key="4">
    <source>
        <dbReference type="Pfam" id="PF00728"/>
    </source>
</evidence>
<dbReference type="InterPro" id="IPR015883">
    <property type="entry name" value="Glyco_hydro_20_cat"/>
</dbReference>
<evidence type="ECO:0000313" key="5">
    <source>
        <dbReference type="EMBL" id="MFC6206562.1"/>
    </source>
</evidence>
<sequence length="361" mass="41687">MFNRHKKFLTTLLLLFSIFLFWRAPTTTHAAVKASKLPNRQGILIDLGRHPLTEKSVKSVIQAARDQKLNYVVLHLSDNEHLSFQSTYLGNKAGKKVLSKAALKRLVTFAKKKHIQLVPDVDAPSHTGAILHQLKKKRPKTYKQVKMDSHTLDYTKKQSITVVQKIYGELDTIFKKQSSRDFIIGADEVPGNPEAYKSLTTFINQLNRFQNKRGFTTTIWNDSILKSELPRIDKNIVINYWSQAGNRSDKKTLTNRRTHRVSVKNLVNAKRRVVNANSYATYYQLKHIGNKTNDNYFINYLRNHYKPTMFNEITSKNKNSHRIMQPKVKTRGTLVSLWGHNSSHISTKAIVKFIHRIKIPK</sequence>
<dbReference type="PANTHER" id="PTHR43678:SF1">
    <property type="entry name" value="BETA-N-ACETYLHEXOSAMINIDASE"/>
    <property type="match status" value="1"/>
</dbReference>
<proteinExistence type="inferred from homology"/>
<evidence type="ECO:0000256" key="2">
    <source>
        <dbReference type="ARBA" id="ARBA00022801"/>
    </source>
</evidence>
<comment type="caution">
    <text evidence="5">The sequence shown here is derived from an EMBL/GenBank/DDBJ whole genome shotgun (WGS) entry which is preliminary data.</text>
</comment>
<dbReference type="PRINTS" id="PR00738">
    <property type="entry name" value="GLHYDRLASE20"/>
</dbReference>
<name>A0ABW1SQY2_9LACO</name>